<dbReference type="EMBL" id="PUFL01000003">
    <property type="protein sequence ID" value="TDG95067.1"/>
    <property type="molecule type" value="Genomic_DNA"/>
</dbReference>
<dbReference type="InterPro" id="IPR029062">
    <property type="entry name" value="Class_I_gatase-like"/>
</dbReference>
<name>A0A224V807_9LACO</name>
<dbReference type="PANTHER" id="PTHR20919:SF0">
    <property type="entry name" value="HOMOSERINE O-SUCCINYLTRANSFERASE"/>
    <property type="match status" value="1"/>
</dbReference>
<evidence type="ECO:0000313" key="7">
    <source>
        <dbReference type="Proteomes" id="UP000294668"/>
    </source>
</evidence>
<dbReference type="AlphaFoldDB" id="A0A224V807"/>
<comment type="caution">
    <text evidence="4">The sequence shown here is derived from an EMBL/GenBank/DDBJ whole genome shotgun (WGS) entry which is preliminary data.</text>
</comment>
<dbReference type="EMBL" id="BDGB01000150">
    <property type="protein sequence ID" value="GAW73226.1"/>
    <property type="molecule type" value="Genomic_DNA"/>
</dbReference>
<sequence length="144" mass="16108">MLLSKLFGIYPAETINSESPIARGFGAGGLLKMPQSRHTGIVLDEDHLPNGLTIDVSSPKTGPIILSATDRHSTYITGHPEYSEETLALEYYRDLYEQMPIRLPQNYFIDQDSGTVDYSWKASSIQIYDNWTKIIANQKVGLSI</sequence>
<evidence type="ECO:0000313" key="6">
    <source>
        <dbReference type="Proteomes" id="UP000214739"/>
    </source>
</evidence>
<proteinExistence type="predicted"/>
<keyword evidence="1" id="KW-0028">Amino-acid biosynthesis</keyword>
<dbReference type="Proteomes" id="UP000294668">
    <property type="component" value="Unassembled WGS sequence"/>
</dbReference>
<evidence type="ECO:0000313" key="4">
    <source>
        <dbReference type="EMBL" id="GAW73226.1"/>
    </source>
</evidence>
<reference evidence="5" key="3">
    <citation type="submission" date="2019-02" db="EMBL/GenBank/DDBJ databases">
        <authorList>
            <person name="Buron G."/>
            <person name="Chaylann A."/>
            <person name="Dolejs I."/>
            <person name="Forster J."/>
            <person name="Miks M.H."/>
        </authorList>
    </citation>
    <scope>NUCLEOTIDE SEQUENCE</scope>
    <source>
        <strain evidence="5">DSM 10551</strain>
    </source>
</reference>
<accession>A0A224V807</accession>
<keyword evidence="2 4" id="KW-0808">Transferase</keyword>
<reference evidence="5 7" key="2">
    <citation type="journal article" date="2019" name="Appl. Microbiol. Biotechnol.">
        <title>Uncovering carbohydrate metabolism through a genotype-phenotype association study of 56 lactic acid bacteria genomes.</title>
        <authorList>
            <person name="Buron-Moles G."/>
            <person name="Chailyan A."/>
            <person name="Dolejs I."/>
            <person name="Forster J."/>
            <person name="Miks M.H."/>
        </authorList>
    </citation>
    <scope>NUCLEOTIDE SEQUENCE [LARGE SCALE GENOMIC DNA]</scope>
    <source>
        <strain evidence="5 7">DSM 10551</strain>
    </source>
</reference>
<evidence type="ECO:0000313" key="5">
    <source>
        <dbReference type="EMBL" id="TDG95067.1"/>
    </source>
</evidence>
<dbReference type="GO" id="GO:0008652">
    <property type="term" value="P:amino acid biosynthetic process"/>
    <property type="evidence" value="ECO:0007669"/>
    <property type="project" value="UniProtKB-KW"/>
</dbReference>
<dbReference type="GO" id="GO:0008899">
    <property type="term" value="F:homoserine O-succinyltransferase activity"/>
    <property type="evidence" value="ECO:0007669"/>
    <property type="project" value="TreeGrafter"/>
</dbReference>
<dbReference type="InterPro" id="IPR033752">
    <property type="entry name" value="MetA_family"/>
</dbReference>
<protein>
    <submittedName>
        <fullName evidence="4">Homoserine O-succinyltransferase</fullName>
    </submittedName>
</protein>
<reference evidence="4 6" key="1">
    <citation type="journal article" date="2017" name="Biosci Microbiota Food Health">
        <title>Genomic characterization reconfirms the taxonomic status of Lactobacillus parakefiri.</title>
        <authorList>
            <person name="Tanizawa Y."/>
            <person name="Kobayashi H."/>
            <person name="Kaminuma E."/>
            <person name="Sakamoto M."/>
            <person name="Ohkuma M."/>
            <person name="Nakamura Y."/>
            <person name="Arita M."/>
            <person name="Tohno M."/>
        </authorList>
    </citation>
    <scope>NUCLEOTIDE SEQUENCE [LARGE SCALE GENOMIC DNA]</scope>
    <source>
        <strain evidence="4 6">JCM 8573</strain>
    </source>
</reference>
<keyword evidence="3" id="KW-0012">Acyltransferase</keyword>
<dbReference type="PANTHER" id="PTHR20919">
    <property type="entry name" value="HOMOSERINE O-SUCCINYLTRANSFERASE"/>
    <property type="match status" value="1"/>
</dbReference>
<evidence type="ECO:0000256" key="1">
    <source>
        <dbReference type="ARBA" id="ARBA00022605"/>
    </source>
</evidence>
<dbReference type="SUPFAM" id="SSF52317">
    <property type="entry name" value="Class I glutamine amidotransferase-like"/>
    <property type="match status" value="1"/>
</dbReference>
<dbReference type="Pfam" id="PF04204">
    <property type="entry name" value="HTS"/>
    <property type="match status" value="1"/>
</dbReference>
<keyword evidence="7" id="KW-1185">Reference proteome</keyword>
<organism evidence="4 6">
    <name type="scientific">Lentilactobacillus parakefiri</name>
    <dbReference type="NCBI Taxonomy" id="152332"/>
    <lineage>
        <taxon>Bacteria</taxon>
        <taxon>Bacillati</taxon>
        <taxon>Bacillota</taxon>
        <taxon>Bacilli</taxon>
        <taxon>Lactobacillales</taxon>
        <taxon>Lactobacillaceae</taxon>
        <taxon>Lentilactobacillus</taxon>
    </lineage>
</organism>
<dbReference type="Proteomes" id="UP000214739">
    <property type="component" value="Unassembled WGS sequence"/>
</dbReference>
<evidence type="ECO:0000256" key="3">
    <source>
        <dbReference type="ARBA" id="ARBA00023315"/>
    </source>
</evidence>
<gene>
    <name evidence="4" type="primary">metA_2</name>
    <name evidence="5" type="ORF">C5L28_002587</name>
    <name evidence="4" type="ORF">LPKJCM_02368</name>
</gene>
<dbReference type="Gene3D" id="3.40.50.880">
    <property type="match status" value="1"/>
</dbReference>
<evidence type="ECO:0000256" key="2">
    <source>
        <dbReference type="ARBA" id="ARBA00022679"/>
    </source>
</evidence>